<sequence length="57" mass="6495">MERTYKGDSLGGKFKPQNFIKVDLNYIQIQPTNQLISSTKEAKVAFLLRYTSQAISI</sequence>
<organism evidence="1 2">
    <name type="scientific">Acaulospora colombiana</name>
    <dbReference type="NCBI Taxonomy" id="27376"/>
    <lineage>
        <taxon>Eukaryota</taxon>
        <taxon>Fungi</taxon>
        <taxon>Fungi incertae sedis</taxon>
        <taxon>Mucoromycota</taxon>
        <taxon>Glomeromycotina</taxon>
        <taxon>Glomeromycetes</taxon>
        <taxon>Diversisporales</taxon>
        <taxon>Acaulosporaceae</taxon>
        <taxon>Acaulospora</taxon>
    </lineage>
</organism>
<reference evidence="1" key="1">
    <citation type="submission" date="2021-06" db="EMBL/GenBank/DDBJ databases">
        <authorList>
            <person name="Kallberg Y."/>
            <person name="Tangrot J."/>
            <person name="Rosling A."/>
        </authorList>
    </citation>
    <scope>NUCLEOTIDE SEQUENCE</scope>
    <source>
        <strain evidence="1">CL356</strain>
    </source>
</reference>
<protein>
    <submittedName>
        <fullName evidence="1">3621_t:CDS:1</fullName>
    </submittedName>
</protein>
<evidence type="ECO:0000313" key="2">
    <source>
        <dbReference type="Proteomes" id="UP000789525"/>
    </source>
</evidence>
<proteinExistence type="predicted"/>
<accession>A0ACA9QDV3</accession>
<name>A0ACA9QDV3_9GLOM</name>
<gene>
    <name evidence="1" type="ORF">ACOLOM_LOCUS12493</name>
</gene>
<evidence type="ECO:0000313" key="1">
    <source>
        <dbReference type="EMBL" id="CAG8746873.1"/>
    </source>
</evidence>
<feature type="non-terminal residue" evidence="1">
    <location>
        <position position="57"/>
    </location>
</feature>
<comment type="caution">
    <text evidence="1">The sequence shown here is derived from an EMBL/GenBank/DDBJ whole genome shotgun (WGS) entry which is preliminary data.</text>
</comment>
<dbReference type="EMBL" id="CAJVPT010050942">
    <property type="protein sequence ID" value="CAG8746873.1"/>
    <property type="molecule type" value="Genomic_DNA"/>
</dbReference>
<dbReference type="Proteomes" id="UP000789525">
    <property type="component" value="Unassembled WGS sequence"/>
</dbReference>
<keyword evidence="2" id="KW-1185">Reference proteome</keyword>